<dbReference type="AlphaFoldDB" id="A0A0R2MUN3"/>
<dbReference type="GO" id="GO:0016747">
    <property type="term" value="F:acyltransferase activity, transferring groups other than amino-acyl groups"/>
    <property type="evidence" value="ECO:0007669"/>
    <property type="project" value="InterPro"/>
</dbReference>
<keyword evidence="1" id="KW-0808">Transferase</keyword>
<reference evidence="5 6" key="1">
    <citation type="journal article" date="2015" name="Genome Announc.">
        <title>Expanding the biotechnology potential of lactobacilli through comparative genomics of 213 strains and associated genera.</title>
        <authorList>
            <person name="Sun Z."/>
            <person name="Harris H.M."/>
            <person name="McCann A."/>
            <person name="Guo C."/>
            <person name="Argimon S."/>
            <person name="Zhang W."/>
            <person name="Yang X."/>
            <person name="Jeffery I.B."/>
            <person name="Cooney J.C."/>
            <person name="Kagawa T.F."/>
            <person name="Liu W."/>
            <person name="Song Y."/>
            <person name="Salvetti E."/>
            <person name="Wrobel A."/>
            <person name="Rasinkangas P."/>
            <person name="Parkhill J."/>
            <person name="Rea M.C."/>
            <person name="O'Sullivan O."/>
            <person name="Ritari J."/>
            <person name="Douillard F.P."/>
            <person name="Paul Ross R."/>
            <person name="Yang R."/>
            <person name="Briner A.E."/>
            <person name="Felis G.E."/>
            <person name="de Vos W.M."/>
            <person name="Barrangou R."/>
            <person name="Klaenhammer T.R."/>
            <person name="Caufield P.W."/>
            <person name="Cui Y."/>
            <person name="Zhang H."/>
            <person name="O'Toole P.W."/>
        </authorList>
    </citation>
    <scope>NUCLEOTIDE SEQUENCE [LARGE SCALE GENOMIC DNA]</scope>
    <source>
        <strain evidence="5 6">DSM 24301</strain>
    </source>
</reference>
<dbReference type="PANTHER" id="PTHR43792:SF8">
    <property type="entry name" value="[RIBOSOMAL PROTEIN US5]-ALANINE N-ACETYLTRANSFERASE"/>
    <property type="match status" value="1"/>
</dbReference>
<evidence type="ECO:0000313" key="6">
    <source>
        <dbReference type="Proteomes" id="UP000050969"/>
    </source>
</evidence>
<dbReference type="Proteomes" id="UP000050969">
    <property type="component" value="Unassembled WGS sequence"/>
</dbReference>
<dbReference type="STRING" id="1293598.IV56_GL000534"/>
<evidence type="ECO:0000313" key="5">
    <source>
        <dbReference type="EMBL" id="KRO17207.1"/>
    </source>
</evidence>
<keyword evidence="6" id="KW-1185">Reference proteome</keyword>
<evidence type="ECO:0000256" key="2">
    <source>
        <dbReference type="ARBA" id="ARBA00023315"/>
    </source>
</evidence>
<proteinExistence type="inferred from homology"/>
<name>A0A0R2MUN3_9LACO</name>
<dbReference type="InterPro" id="IPR016181">
    <property type="entry name" value="Acyl_CoA_acyltransferase"/>
</dbReference>
<comment type="caution">
    <text evidence="5">The sequence shown here is derived from an EMBL/GenBank/DDBJ whole genome shotgun (WGS) entry which is preliminary data.</text>
</comment>
<accession>A0A0R2MUN3</accession>
<dbReference type="PROSITE" id="PS51186">
    <property type="entry name" value="GNAT"/>
    <property type="match status" value="1"/>
</dbReference>
<dbReference type="InterPro" id="IPR051531">
    <property type="entry name" value="N-acetyltransferase"/>
</dbReference>
<feature type="domain" description="N-acetyltransferase" evidence="4">
    <location>
        <begin position="3"/>
        <end position="162"/>
    </location>
</feature>
<protein>
    <recommendedName>
        <fullName evidence="4">N-acetyltransferase domain-containing protein</fullName>
    </recommendedName>
</protein>
<evidence type="ECO:0000256" key="1">
    <source>
        <dbReference type="ARBA" id="ARBA00022679"/>
    </source>
</evidence>
<dbReference type="PATRIC" id="fig|1293598.4.peg.568"/>
<gene>
    <name evidence="5" type="ORF">IV56_GL000534</name>
</gene>
<dbReference type="Pfam" id="PF13302">
    <property type="entry name" value="Acetyltransf_3"/>
    <property type="match status" value="1"/>
</dbReference>
<sequence>MKVTRRRFELTDADAYWALIQDPEVAGPAGLSHSRQEDPKQLMYRLYQDPQEFALVRDDQVIGQLGIYQREVDPTATSREVGFLLARPYWGQGIMTAQLEQVFDELKASGITSVWAGVFLDNTRSIHLLERLGFHYQTTVSLPAGLQAGQPQALGYYQKDLRNEN</sequence>
<evidence type="ECO:0000256" key="3">
    <source>
        <dbReference type="ARBA" id="ARBA00038502"/>
    </source>
</evidence>
<dbReference type="Gene3D" id="3.40.630.30">
    <property type="match status" value="1"/>
</dbReference>
<dbReference type="SUPFAM" id="SSF55729">
    <property type="entry name" value="Acyl-CoA N-acyltransferases (Nat)"/>
    <property type="match status" value="1"/>
</dbReference>
<evidence type="ECO:0000259" key="4">
    <source>
        <dbReference type="PROSITE" id="PS51186"/>
    </source>
</evidence>
<keyword evidence="2" id="KW-0012">Acyltransferase</keyword>
<organism evidence="5 6">
    <name type="scientific">Lacticaseibacillus saniviri JCM 17471 = DSM 24301</name>
    <dbReference type="NCBI Taxonomy" id="1293598"/>
    <lineage>
        <taxon>Bacteria</taxon>
        <taxon>Bacillati</taxon>
        <taxon>Bacillota</taxon>
        <taxon>Bacilli</taxon>
        <taxon>Lactobacillales</taxon>
        <taxon>Lactobacillaceae</taxon>
        <taxon>Lacticaseibacillus</taxon>
    </lineage>
</organism>
<dbReference type="InterPro" id="IPR000182">
    <property type="entry name" value="GNAT_dom"/>
</dbReference>
<dbReference type="RefSeq" id="WP_056992770.1">
    <property type="nucleotide sequence ID" value="NZ_JQCE01000021.1"/>
</dbReference>
<dbReference type="EMBL" id="JQCE01000021">
    <property type="protein sequence ID" value="KRO17207.1"/>
    <property type="molecule type" value="Genomic_DNA"/>
</dbReference>
<dbReference type="PANTHER" id="PTHR43792">
    <property type="entry name" value="GNAT FAMILY, PUTATIVE (AFU_ORTHOLOGUE AFUA_3G00765)-RELATED-RELATED"/>
    <property type="match status" value="1"/>
</dbReference>
<comment type="similarity">
    <text evidence="3">Belongs to the acetyltransferase family. RimJ subfamily.</text>
</comment>